<keyword evidence="3" id="KW-0813">Transport</keyword>
<dbReference type="PROSITE" id="PS00211">
    <property type="entry name" value="ABC_TRANSPORTER_1"/>
    <property type="match status" value="1"/>
</dbReference>
<dbReference type="InterPro" id="IPR017871">
    <property type="entry name" value="ABC_transporter-like_CS"/>
</dbReference>
<dbReference type="SUPFAM" id="SSF52540">
    <property type="entry name" value="P-loop containing nucleoside triphosphate hydrolases"/>
    <property type="match status" value="1"/>
</dbReference>
<dbReference type="PANTHER" id="PTHR43166:SF9">
    <property type="entry name" value="GLUTAMATE_ASPARTATE IMPORT ATP-BINDING PROTEIN GLTL"/>
    <property type="match status" value="1"/>
</dbReference>
<accession>A0ABN6DU80</accession>
<keyword evidence="5" id="KW-0547">Nucleotide-binding</keyword>
<comment type="similarity">
    <text evidence="2">Belongs to the ABC transporter superfamily.</text>
</comment>
<keyword evidence="7" id="KW-0029">Amino-acid transport</keyword>
<evidence type="ECO:0000256" key="2">
    <source>
        <dbReference type="ARBA" id="ARBA00005417"/>
    </source>
</evidence>
<feature type="domain" description="ABC transporter" evidence="9">
    <location>
        <begin position="15"/>
        <end position="256"/>
    </location>
</feature>
<dbReference type="PROSITE" id="PS50893">
    <property type="entry name" value="ABC_TRANSPORTER_2"/>
    <property type="match status" value="1"/>
</dbReference>
<dbReference type="SMART" id="SM00382">
    <property type="entry name" value="AAA"/>
    <property type="match status" value="1"/>
</dbReference>
<organism evidence="10 11">
    <name type="scientific">Desulfuromonas versatilis</name>
    <dbReference type="NCBI Taxonomy" id="2802975"/>
    <lineage>
        <taxon>Bacteria</taxon>
        <taxon>Pseudomonadati</taxon>
        <taxon>Thermodesulfobacteriota</taxon>
        <taxon>Desulfuromonadia</taxon>
        <taxon>Desulfuromonadales</taxon>
        <taxon>Desulfuromonadaceae</taxon>
        <taxon>Desulfuromonas</taxon>
    </lineage>
</organism>
<evidence type="ECO:0000256" key="1">
    <source>
        <dbReference type="ARBA" id="ARBA00004202"/>
    </source>
</evidence>
<evidence type="ECO:0000256" key="5">
    <source>
        <dbReference type="ARBA" id="ARBA00022741"/>
    </source>
</evidence>
<evidence type="ECO:0000256" key="7">
    <source>
        <dbReference type="ARBA" id="ARBA00022970"/>
    </source>
</evidence>
<dbReference type="GO" id="GO:0005524">
    <property type="term" value="F:ATP binding"/>
    <property type="evidence" value="ECO:0007669"/>
    <property type="project" value="UniProtKB-KW"/>
</dbReference>
<dbReference type="InterPro" id="IPR030679">
    <property type="entry name" value="ABC_ATPase_HisP-typ"/>
</dbReference>
<gene>
    <name evidence="10" type="primary">glnQ</name>
    <name evidence="10" type="ORF">DESUT3_06150</name>
</gene>
<keyword evidence="6 10" id="KW-0067">ATP-binding</keyword>
<comment type="subcellular location">
    <subcellularLocation>
        <location evidence="1">Cell membrane</location>
        <topology evidence="1">Peripheral membrane protein</topology>
    </subcellularLocation>
</comment>
<dbReference type="EMBL" id="AP024355">
    <property type="protein sequence ID" value="BCR03546.1"/>
    <property type="molecule type" value="Genomic_DNA"/>
</dbReference>
<dbReference type="InterPro" id="IPR003439">
    <property type="entry name" value="ABC_transporter-like_ATP-bd"/>
</dbReference>
<keyword evidence="4" id="KW-1003">Cell membrane</keyword>
<evidence type="ECO:0000256" key="8">
    <source>
        <dbReference type="ARBA" id="ARBA00023136"/>
    </source>
</evidence>
<dbReference type="PIRSF" id="PIRSF039085">
    <property type="entry name" value="ABC_ATPase_HisP"/>
    <property type="match status" value="1"/>
</dbReference>
<keyword evidence="11" id="KW-1185">Reference proteome</keyword>
<dbReference type="Proteomes" id="UP001319827">
    <property type="component" value="Chromosome"/>
</dbReference>
<reference evidence="10 11" key="1">
    <citation type="journal article" date="2016" name="C (Basel)">
        <title>Selective Growth of and Electricity Production by Marine Exoelectrogenic Bacteria in Self-Aggregated Hydrogel of Microbially Reduced Graphene Oxide.</title>
        <authorList>
            <person name="Yoshida N."/>
            <person name="Goto Y."/>
            <person name="Miyata Y."/>
        </authorList>
    </citation>
    <scope>NUCLEOTIDE SEQUENCE [LARGE SCALE GENOMIC DNA]</scope>
    <source>
        <strain evidence="10 11">NIT-T3</strain>
    </source>
</reference>
<name>A0ABN6DU80_9BACT</name>
<evidence type="ECO:0000256" key="6">
    <source>
        <dbReference type="ARBA" id="ARBA00022840"/>
    </source>
</evidence>
<sequence length="261" mass="29199">MSDTGERQMTKEPMIRLRNLSKSFGDNQVLKGIDLDVARSEVLVLIGPSGSGKSTLLRCVNNLESPTGGEVIVDGERVNRTDLSPRAFQKHLNRVRTHMGMVFQHFNLFPHKTVLENILEAPTQVLGRRREEVTVEALELLDKVGLKEKRDSYPAQLSGGQQQRVAIARALAMKPSVMLFDEVTSALDPELVGEVLRVMEGLAAEGMTMIVVTHEMGFAERVANRVVFMADGHIMEQGPPKEIFRNPREERTQRFLADVLK</sequence>
<keyword evidence="8" id="KW-0472">Membrane</keyword>
<dbReference type="Gene3D" id="3.40.50.300">
    <property type="entry name" value="P-loop containing nucleotide triphosphate hydrolases"/>
    <property type="match status" value="1"/>
</dbReference>
<dbReference type="CDD" id="cd03262">
    <property type="entry name" value="ABC_HisP_GlnQ"/>
    <property type="match status" value="1"/>
</dbReference>
<dbReference type="InterPro" id="IPR027417">
    <property type="entry name" value="P-loop_NTPase"/>
</dbReference>
<evidence type="ECO:0000256" key="4">
    <source>
        <dbReference type="ARBA" id="ARBA00022475"/>
    </source>
</evidence>
<evidence type="ECO:0000313" key="10">
    <source>
        <dbReference type="EMBL" id="BCR03546.1"/>
    </source>
</evidence>
<evidence type="ECO:0000259" key="9">
    <source>
        <dbReference type="PROSITE" id="PS50893"/>
    </source>
</evidence>
<dbReference type="InterPro" id="IPR003593">
    <property type="entry name" value="AAA+_ATPase"/>
</dbReference>
<protein>
    <submittedName>
        <fullName evidence="10">Amino acid ABC transporter ATP-binding protein</fullName>
    </submittedName>
</protein>
<reference evidence="10 11" key="2">
    <citation type="journal article" date="2021" name="Int. J. Syst. Evol. Microbiol.">
        <title>Isolation and Polyphasic Characterization of Desulfuromonas versatilis sp. Nov., an Electrogenic Bacteria Capable of Versatile Metabolism Isolated from a Graphene Oxide-Reducing Enrichment Culture.</title>
        <authorList>
            <person name="Xie L."/>
            <person name="Yoshida N."/>
            <person name="Ishii S."/>
            <person name="Meng L."/>
        </authorList>
    </citation>
    <scope>NUCLEOTIDE SEQUENCE [LARGE SCALE GENOMIC DNA]</scope>
    <source>
        <strain evidence="10 11">NIT-T3</strain>
    </source>
</reference>
<dbReference type="Pfam" id="PF00005">
    <property type="entry name" value="ABC_tran"/>
    <property type="match status" value="1"/>
</dbReference>
<dbReference type="PANTHER" id="PTHR43166">
    <property type="entry name" value="AMINO ACID IMPORT ATP-BINDING PROTEIN"/>
    <property type="match status" value="1"/>
</dbReference>
<evidence type="ECO:0000313" key="11">
    <source>
        <dbReference type="Proteomes" id="UP001319827"/>
    </source>
</evidence>
<evidence type="ECO:0000256" key="3">
    <source>
        <dbReference type="ARBA" id="ARBA00022448"/>
    </source>
</evidence>
<dbReference type="InterPro" id="IPR050086">
    <property type="entry name" value="MetN_ABC_transporter-like"/>
</dbReference>
<proteinExistence type="inferred from homology"/>